<accession>A0A9X1P472</accession>
<evidence type="ECO:0000256" key="5">
    <source>
        <dbReference type="ARBA" id="ARBA00051793"/>
    </source>
</evidence>
<dbReference type="EMBL" id="JAJUWU010000017">
    <property type="protein sequence ID" value="MCE7029549.1"/>
    <property type="molecule type" value="Genomic_DNA"/>
</dbReference>
<dbReference type="FunFam" id="3.40.250.10:FF:000001">
    <property type="entry name" value="Sulfurtransferase"/>
    <property type="match status" value="1"/>
</dbReference>
<feature type="region of interest" description="Disordered" evidence="9">
    <location>
        <begin position="265"/>
        <end position="285"/>
    </location>
</feature>
<dbReference type="InterPro" id="IPR036873">
    <property type="entry name" value="Rhodanese-like_dom_sf"/>
</dbReference>
<dbReference type="SUPFAM" id="SSF52821">
    <property type="entry name" value="Rhodanese/Cell cycle control phosphatase"/>
    <property type="match status" value="2"/>
</dbReference>
<dbReference type="EC" id="2.8.1.2" evidence="6"/>
<dbReference type="PANTHER" id="PTHR11364:SF27">
    <property type="entry name" value="SULFURTRANSFERASE"/>
    <property type="match status" value="1"/>
</dbReference>
<keyword evidence="12" id="KW-1185">Reference proteome</keyword>
<keyword evidence="2" id="KW-0963">Cytoplasm</keyword>
<dbReference type="InterPro" id="IPR001307">
    <property type="entry name" value="Thiosulphate_STrfase_CS"/>
</dbReference>
<dbReference type="CDD" id="cd01449">
    <property type="entry name" value="TST_Repeat_2"/>
    <property type="match status" value="1"/>
</dbReference>
<dbReference type="InterPro" id="IPR045078">
    <property type="entry name" value="TST/MPST-like"/>
</dbReference>
<dbReference type="PROSITE" id="PS50206">
    <property type="entry name" value="RHODANESE_3"/>
    <property type="match status" value="2"/>
</dbReference>
<dbReference type="AlphaFoldDB" id="A0A9X1P472"/>
<feature type="domain" description="Rhodanese" evidence="10">
    <location>
        <begin position="165"/>
        <end position="278"/>
    </location>
</feature>
<evidence type="ECO:0000256" key="6">
    <source>
        <dbReference type="ARBA" id="ARBA00066832"/>
    </source>
</evidence>
<evidence type="ECO:0000313" key="11">
    <source>
        <dbReference type="EMBL" id="MCE7029549.1"/>
    </source>
</evidence>
<evidence type="ECO:0000313" key="12">
    <source>
        <dbReference type="Proteomes" id="UP001139035"/>
    </source>
</evidence>
<dbReference type="GO" id="GO:0016784">
    <property type="term" value="F:3-mercaptopyruvate sulfurtransferase activity"/>
    <property type="evidence" value="ECO:0007669"/>
    <property type="project" value="UniProtKB-EC"/>
</dbReference>
<dbReference type="PROSITE" id="PS00380">
    <property type="entry name" value="RHODANESE_1"/>
    <property type="match status" value="1"/>
</dbReference>
<evidence type="ECO:0000256" key="7">
    <source>
        <dbReference type="ARBA" id="ARBA00070833"/>
    </source>
</evidence>
<evidence type="ECO:0000259" key="10">
    <source>
        <dbReference type="PROSITE" id="PS50206"/>
    </source>
</evidence>
<dbReference type="GO" id="GO:0005737">
    <property type="term" value="C:cytoplasm"/>
    <property type="evidence" value="ECO:0007669"/>
    <property type="project" value="UniProtKB-SubCell"/>
</dbReference>
<dbReference type="RefSeq" id="WP_233720544.1">
    <property type="nucleotide sequence ID" value="NZ_JAJUWU010000017.1"/>
</dbReference>
<evidence type="ECO:0000256" key="4">
    <source>
        <dbReference type="ARBA" id="ARBA00022737"/>
    </source>
</evidence>
<dbReference type="NCBIfam" id="NF008557">
    <property type="entry name" value="PRK11493.1"/>
    <property type="match status" value="1"/>
</dbReference>
<dbReference type="Gene3D" id="3.40.250.10">
    <property type="entry name" value="Rhodanese-like domain"/>
    <property type="match status" value="2"/>
</dbReference>
<evidence type="ECO:0000256" key="2">
    <source>
        <dbReference type="ARBA" id="ARBA00022490"/>
    </source>
</evidence>
<evidence type="ECO:0000256" key="1">
    <source>
        <dbReference type="ARBA" id="ARBA00004496"/>
    </source>
</evidence>
<dbReference type="PANTHER" id="PTHR11364">
    <property type="entry name" value="THIOSULFATE SULFERTANSFERASE"/>
    <property type="match status" value="1"/>
</dbReference>
<dbReference type="Proteomes" id="UP001139035">
    <property type="component" value="Unassembled WGS sequence"/>
</dbReference>
<protein>
    <recommendedName>
        <fullName evidence="7">3-mercaptopyruvate sulfurtransferase</fullName>
        <ecNumber evidence="6">2.8.1.2</ecNumber>
    </recommendedName>
    <alternativeName>
        <fullName evidence="8">Rhodanese-like protein</fullName>
    </alternativeName>
</protein>
<comment type="subcellular location">
    <subcellularLocation>
        <location evidence="1">Cytoplasm</location>
    </subcellularLocation>
</comment>
<keyword evidence="3 11" id="KW-0808">Transferase</keyword>
<comment type="catalytic activity">
    <reaction evidence="5">
        <text>2-oxo-3-sulfanylpropanoate + [thioredoxin]-dithiol = [thioredoxin]-disulfide + hydrogen sulfide + pyruvate + H(+)</text>
        <dbReference type="Rhea" id="RHEA:21740"/>
        <dbReference type="Rhea" id="RHEA-COMP:10698"/>
        <dbReference type="Rhea" id="RHEA-COMP:10700"/>
        <dbReference type="ChEBI" id="CHEBI:15361"/>
        <dbReference type="ChEBI" id="CHEBI:15378"/>
        <dbReference type="ChEBI" id="CHEBI:29919"/>
        <dbReference type="ChEBI" id="CHEBI:29950"/>
        <dbReference type="ChEBI" id="CHEBI:50058"/>
        <dbReference type="ChEBI" id="CHEBI:57678"/>
        <dbReference type="EC" id="2.8.1.2"/>
    </reaction>
    <physiologicalReaction direction="left-to-right" evidence="5">
        <dbReference type="Rhea" id="RHEA:21741"/>
    </physiologicalReaction>
</comment>
<sequence>MTQNPFLISPEDLAAVVGRDGVSIVDASWYLPAQKRFARAEYEAGHVPGAVFFDQDAIVDPASSLPHTLPSPEVFAAKVGALGIADADTIVVYDGMGLFSAPRAWWMFRIFGAKDVRVLDGGFPAWQAAGLPIEAEVPRPAPASFAPSFDASAAVLLPQMREIVSAGSVQIADARPAERFAGEAPEPREGVRAGHMPGACSLPFLQLVENGRLKSPEGLRQAFAEAGIDPERPVVTSCGSGVTAAVINLALESVGNHASRLYDGSWTEWGSAGDTPVETGRPAKS</sequence>
<proteinExistence type="predicted"/>
<evidence type="ECO:0000256" key="3">
    <source>
        <dbReference type="ARBA" id="ARBA00022679"/>
    </source>
</evidence>
<dbReference type="CDD" id="cd01448">
    <property type="entry name" value="TST_Repeat_1"/>
    <property type="match status" value="1"/>
</dbReference>
<dbReference type="GO" id="GO:0004792">
    <property type="term" value="F:thiosulfate-cyanide sulfurtransferase activity"/>
    <property type="evidence" value="ECO:0007669"/>
    <property type="project" value="InterPro"/>
</dbReference>
<dbReference type="FunFam" id="3.40.250.10:FF:000015">
    <property type="entry name" value="Sulfurtransferase"/>
    <property type="match status" value="1"/>
</dbReference>
<dbReference type="Pfam" id="PF00581">
    <property type="entry name" value="Rhodanese"/>
    <property type="match status" value="2"/>
</dbReference>
<evidence type="ECO:0000256" key="9">
    <source>
        <dbReference type="SAM" id="MobiDB-lite"/>
    </source>
</evidence>
<comment type="caution">
    <text evidence="11">The sequence shown here is derived from an EMBL/GenBank/DDBJ whole genome shotgun (WGS) entry which is preliminary data.</text>
</comment>
<dbReference type="SMART" id="SM00450">
    <property type="entry name" value="RHOD"/>
    <property type="match status" value="2"/>
</dbReference>
<keyword evidence="4" id="KW-0677">Repeat</keyword>
<gene>
    <name evidence="11" type="primary">sseA</name>
    <name evidence="11" type="ORF">LZD57_16285</name>
</gene>
<name>A0A9X1P472_9HYPH</name>
<reference evidence="11" key="1">
    <citation type="submission" date="2022-01" db="EMBL/GenBank/DDBJ databases">
        <title>Jiella avicenniae sp. nov., a novel endophytic bacterium isolated from bark of Avicennia marina.</title>
        <authorList>
            <person name="Tuo L."/>
        </authorList>
    </citation>
    <scope>NUCLEOTIDE SEQUENCE</scope>
    <source>
        <strain evidence="11">CBK1P-4</strain>
    </source>
</reference>
<feature type="domain" description="Rhodanese" evidence="10">
    <location>
        <begin position="18"/>
        <end position="135"/>
    </location>
</feature>
<organism evidence="11 12">
    <name type="scientific">Jiella avicenniae</name>
    <dbReference type="NCBI Taxonomy" id="2907202"/>
    <lineage>
        <taxon>Bacteria</taxon>
        <taxon>Pseudomonadati</taxon>
        <taxon>Pseudomonadota</taxon>
        <taxon>Alphaproteobacteria</taxon>
        <taxon>Hyphomicrobiales</taxon>
        <taxon>Aurantimonadaceae</taxon>
        <taxon>Jiella</taxon>
    </lineage>
</organism>
<dbReference type="InterPro" id="IPR001763">
    <property type="entry name" value="Rhodanese-like_dom"/>
</dbReference>
<evidence type="ECO:0000256" key="8">
    <source>
        <dbReference type="ARBA" id="ARBA00078354"/>
    </source>
</evidence>